<gene>
    <name evidence="2" type="ORF">J1C56_10350</name>
</gene>
<dbReference type="PANTHER" id="PTHR38095:SF1">
    <property type="entry name" value="ANAEROBIC DIMETHYL SULFOXIDE REDUCTASE CHAIN YNFH"/>
    <property type="match status" value="1"/>
</dbReference>
<evidence type="ECO:0000256" key="1">
    <source>
        <dbReference type="SAM" id="Phobius"/>
    </source>
</evidence>
<dbReference type="RefSeq" id="WP_214388678.1">
    <property type="nucleotide sequence ID" value="NZ_JAFLWW010000003.1"/>
</dbReference>
<feature type="transmembrane region" description="Helical" evidence="1">
    <location>
        <begin position="166"/>
        <end position="184"/>
    </location>
</feature>
<dbReference type="EMBL" id="JAFLWW010000003">
    <property type="protein sequence ID" value="MBT1155992.1"/>
    <property type="molecule type" value="Genomic_DNA"/>
</dbReference>
<keyword evidence="1" id="KW-0812">Transmembrane</keyword>
<reference evidence="2" key="1">
    <citation type="journal article" date="2021" name="Microorganisms">
        <title>Phylogenomic Reconstruction and Metabolic Potential of the Genus Aminobacter.</title>
        <authorList>
            <person name="Artuso I."/>
            <person name="Turrini P."/>
            <person name="Pirolo M."/>
            <person name="Lugli G.A."/>
            <person name="Ventura M."/>
            <person name="Visca P."/>
        </authorList>
    </citation>
    <scope>NUCLEOTIDE SEQUENCE</scope>
    <source>
        <strain evidence="2">LMG 26462</strain>
    </source>
</reference>
<name>A0A9X1AAN1_9HYPH</name>
<reference evidence="2" key="2">
    <citation type="submission" date="2021-03" db="EMBL/GenBank/DDBJ databases">
        <authorList>
            <person name="Artuso I."/>
            <person name="Turrini P."/>
            <person name="Pirolo M."/>
            <person name="Lugli G.A."/>
            <person name="Ventura M."/>
            <person name="Visca P."/>
        </authorList>
    </citation>
    <scope>NUCLEOTIDE SEQUENCE</scope>
    <source>
        <strain evidence="2">LMG 26462</strain>
    </source>
</reference>
<accession>A0A9X1AAN1</accession>
<dbReference type="GO" id="GO:0009390">
    <property type="term" value="C:dimethyl sulfoxide reductase complex"/>
    <property type="evidence" value="ECO:0007669"/>
    <property type="project" value="TreeGrafter"/>
</dbReference>
<proteinExistence type="predicted"/>
<dbReference type="GO" id="GO:0009389">
    <property type="term" value="F:dimethyl sulfoxide reductase activity"/>
    <property type="evidence" value="ECO:0007669"/>
    <property type="project" value="TreeGrafter"/>
</dbReference>
<comment type="caution">
    <text evidence="2">The sequence shown here is derived from an EMBL/GenBank/DDBJ whole genome shotgun (WGS) entry which is preliminary data.</text>
</comment>
<dbReference type="InterPro" id="IPR007059">
    <property type="entry name" value="DmsC"/>
</dbReference>
<dbReference type="AlphaFoldDB" id="A0A9X1AAN1"/>
<dbReference type="Proteomes" id="UP001138921">
    <property type="component" value="Unassembled WGS sequence"/>
</dbReference>
<evidence type="ECO:0000313" key="2">
    <source>
        <dbReference type="EMBL" id="MBT1155992.1"/>
    </source>
</evidence>
<feature type="transmembrane region" description="Helical" evidence="1">
    <location>
        <begin position="37"/>
        <end position="59"/>
    </location>
</feature>
<sequence>MHPAFSIILFTTLSGLGYGLAAVLGLGLLDASTLSVKLAHLGALAMIAGGLLSSTLHLGNPQRAWRALSQWRSSWLSREGVMAIATFLPLMVSTWFAVVEGRYLPVVGLIGSVMCGITVYCTAMIYASLRSIQAWNTGLTPLCYLLFAAAGGLLLATVGAFVSGSGATVCAILALILVAVAWIAKHAWWNRLRTLVPLSTPESATGLGNIGHVRLFERPHINDNYLTREMGFKVARKHALKLSRLAILVGGVAPIVLLLMAIFAGGAAAVPAAVLAALCYALGLVVERWLFFAEARHAVMNYYGG</sequence>
<dbReference type="GO" id="GO:0019645">
    <property type="term" value="P:anaerobic electron transport chain"/>
    <property type="evidence" value="ECO:0007669"/>
    <property type="project" value="InterPro"/>
</dbReference>
<keyword evidence="1" id="KW-0472">Membrane</keyword>
<keyword evidence="3" id="KW-1185">Reference proteome</keyword>
<organism evidence="2 3">
    <name type="scientific">Aminobacter anthyllidis</name>
    <dbReference type="NCBI Taxonomy" id="1035067"/>
    <lineage>
        <taxon>Bacteria</taxon>
        <taxon>Pseudomonadati</taxon>
        <taxon>Pseudomonadota</taxon>
        <taxon>Alphaproteobacteria</taxon>
        <taxon>Hyphomicrobiales</taxon>
        <taxon>Phyllobacteriaceae</taxon>
        <taxon>Aminobacter</taxon>
    </lineage>
</organism>
<dbReference type="Pfam" id="PF04976">
    <property type="entry name" value="DmsC"/>
    <property type="match status" value="1"/>
</dbReference>
<keyword evidence="1" id="KW-1133">Transmembrane helix</keyword>
<protein>
    <submittedName>
        <fullName evidence="2">Dimethyl sulfoxide reductase anchor subunit</fullName>
    </submittedName>
</protein>
<dbReference type="PANTHER" id="PTHR38095">
    <property type="entry name" value="ANAEROBIC DIMETHYL SULFOXIDE REDUCTASE CHAIN YNFH"/>
    <property type="match status" value="1"/>
</dbReference>
<evidence type="ECO:0000313" key="3">
    <source>
        <dbReference type="Proteomes" id="UP001138921"/>
    </source>
</evidence>
<feature type="transmembrane region" description="Helical" evidence="1">
    <location>
        <begin position="80"/>
        <end position="98"/>
    </location>
</feature>
<feature type="transmembrane region" description="Helical" evidence="1">
    <location>
        <begin position="139"/>
        <end position="160"/>
    </location>
</feature>
<dbReference type="GO" id="GO:0005886">
    <property type="term" value="C:plasma membrane"/>
    <property type="evidence" value="ECO:0007669"/>
    <property type="project" value="TreeGrafter"/>
</dbReference>
<feature type="transmembrane region" description="Helical" evidence="1">
    <location>
        <begin position="104"/>
        <end position="127"/>
    </location>
</feature>
<feature type="transmembrane region" description="Helical" evidence="1">
    <location>
        <begin position="245"/>
        <end position="264"/>
    </location>
</feature>
<feature type="transmembrane region" description="Helical" evidence="1">
    <location>
        <begin position="270"/>
        <end position="291"/>
    </location>
</feature>